<accession>A0A9P6FML2</accession>
<proteinExistence type="predicted"/>
<feature type="transmembrane region" description="Helical" evidence="1">
    <location>
        <begin position="146"/>
        <end position="172"/>
    </location>
</feature>
<dbReference type="EMBL" id="JAABOA010004071">
    <property type="protein sequence ID" value="KAF9578044.1"/>
    <property type="molecule type" value="Genomic_DNA"/>
</dbReference>
<keyword evidence="1" id="KW-0472">Membrane</keyword>
<dbReference type="PANTHER" id="PTHR33802">
    <property type="entry name" value="SI:CH211-161H7.5-RELATED"/>
    <property type="match status" value="1"/>
</dbReference>
<dbReference type="PANTHER" id="PTHR33802:SF1">
    <property type="entry name" value="XK-RELATED PROTEIN"/>
    <property type="match status" value="1"/>
</dbReference>
<feature type="transmembrane region" description="Helical" evidence="1">
    <location>
        <begin position="50"/>
        <end position="73"/>
    </location>
</feature>
<evidence type="ECO:0000313" key="3">
    <source>
        <dbReference type="Proteomes" id="UP000780801"/>
    </source>
</evidence>
<name>A0A9P6FML2_9FUNG</name>
<protein>
    <submittedName>
        <fullName evidence="2">Uncharacterized protein</fullName>
    </submittedName>
</protein>
<comment type="caution">
    <text evidence="2">The sequence shown here is derived from an EMBL/GenBank/DDBJ whole genome shotgun (WGS) entry which is preliminary data.</text>
</comment>
<feature type="transmembrane region" description="Helical" evidence="1">
    <location>
        <begin position="12"/>
        <end position="30"/>
    </location>
</feature>
<feature type="transmembrane region" description="Helical" evidence="1">
    <location>
        <begin position="85"/>
        <end position="102"/>
    </location>
</feature>
<feature type="transmembrane region" description="Helical" evidence="1">
    <location>
        <begin position="108"/>
        <end position="125"/>
    </location>
</feature>
<evidence type="ECO:0000256" key="1">
    <source>
        <dbReference type="SAM" id="Phobius"/>
    </source>
</evidence>
<keyword evidence="3" id="KW-1185">Reference proteome</keyword>
<gene>
    <name evidence="2" type="ORF">BGW38_006383</name>
</gene>
<feature type="transmembrane region" description="Helical" evidence="1">
    <location>
        <begin position="232"/>
        <end position="249"/>
    </location>
</feature>
<feature type="transmembrane region" description="Helical" evidence="1">
    <location>
        <begin position="211"/>
        <end position="226"/>
    </location>
</feature>
<keyword evidence="1" id="KW-0812">Transmembrane</keyword>
<feature type="transmembrane region" description="Helical" evidence="1">
    <location>
        <begin position="184"/>
        <end position="204"/>
    </location>
</feature>
<sequence length="269" mass="29650">MTNHFRHWPVKVANMIVYLTLLSGSLYSAFGTDHDHGKDSPYDSEHQSYITPAPFTFFVWTAIYVLLGGMVIYQWFSEMVYEVTSWYFIAASVFNGVWLALWTSGHTALALAALFLVMGAVTMIYKRLRFDDGGISTEEDSKLDIIFLHLPFSLYHAWIFVLFVINAFAVLAPIRSDGEPPSTLQVVLSILGLIFVAMSAIGYIESRQGDVAGALVLAWYLFGAFAQQQVPAIHWTALGLGIGVAGYTLKPFVVRVLGGHSGEAAPLLG</sequence>
<dbReference type="AlphaFoldDB" id="A0A9P6FML2"/>
<reference evidence="2" key="1">
    <citation type="journal article" date="2020" name="Fungal Divers.">
        <title>Resolving the Mortierellaceae phylogeny through synthesis of multi-gene phylogenetics and phylogenomics.</title>
        <authorList>
            <person name="Vandepol N."/>
            <person name="Liber J."/>
            <person name="Desiro A."/>
            <person name="Na H."/>
            <person name="Kennedy M."/>
            <person name="Barry K."/>
            <person name="Grigoriev I.V."/>
            <person name="Miller A.N."/>
            <person name="O'Donnell K."/>
            <person name="Stajich J.E."/>
            <person name="Bonito G."/>
        </authorList>
    </citation>
    <scope>NUCLEOTIDE SEQUENCE</scope>
    <source>
        <strain evidence="2">KOD1015</strain>
    </source>
</reference>
<organism evidence="2 3">
    <name type="scientific">Lunasporangiospora selenospora</name>
    <dbReference type="NCBI Taxonomy" id="979761"/>
    <lineage>
        <taxon>Eukaryota</taxon>
        <taxon>Fungi</taxon>
        <taxon>Fungi incertae sedis</taxon>
        <taxon>Mucoromycota</taxon>
        <taxon>Mortierellomycotina</taxon>
        <taxon>Mortierellomycetes</taxon>
        <taxon>Mortierellales</taxon>
        <taxon>Mortierellaceae</taxon>
        <taxon>Lunasporangiospora</taxon>
    </lineage>
</organism>
<evidence type="ECO:0000313" key="2">
    <source>
        <dbReference type="EMBL" id="KAF9578044.1"/>
    </source>
</evidence>
<dbReference type="OrthoDB" id="5586934at2759"/>
<dbReference type="Proteomes" id="UP000780801">
    <property type="component" value="Unassembled WGS sequence"/>
</dbReference>
<keyword evidence="1" id="KW-1133">Transmembrane helix</keyword>